<dbReference type="GO" id="GO:0016987">
    <property type="term" value="F:sigma factor activity"/>
    <property type="evidence" value="ECO:0007669"/>
    <property type="project" value="UniProtKB-KW"/>
</dbReference>
<gene>
    <name evidence="6" type="ORF">Mettu_2662</name>
</gene>
<evidence type="ECO:0000256" key="2">
    <source>
        <dbReference type="ARBA" id="ARBA00023082"/>
    </source>
</evidence>
<dbReference type="InterPro" id="IPR013325">
    <property type="entry name" value="RNA_pol_sigma_r2"/>
</dbReference>
<dbReference type="Gene3D" id="1.10.10.10">
    <property type="entry name" value="Winged helix-like DNA-binding domain superfamily/Winged helix DNA-binding domain"/>
    <property type="match status" value="1"/>
</dbReference>
<feature type="domain" description="RNA polymerase sigma-70" evidence="5">
    <location>
        <begin position="176"/>
        <end position="189"/>
    </location>
</feature>
<dbReference type="Pfam" id="PF04542">
    <property type="entry name" value="Sigma70_r2"/>
    <property type="match status" value="1"/>
</dbReference>
<dbReference type="PANTHER" id="PTHR30603">
    <property type="entry name" value="RNA POLYMERASE SIGMA FACTOR RPO"/>
    <property type="match status" value="1"/>
</dbReference>
<dbReference type="AlphaFoldDB" id="G3IRV6"/>
<dbReference type="SUPFAM" id="SSF88659">
    <property type="entry name" value="Sigma3 and sigma4 domains of RNA polymerase sigma factors"/>
    <property type="match status" value="2"/>
</dbReference>
<dbReference type="PROSITE" id="PS00715">
    <property type="entry name" value="SIGMA70_1"/>
    <property type="match status" value="1"/>
</dbReference>
<keyword evidence="2" id="KW-0731">Sigma factor</keyword>
<evidence type="ECO:0000256" key="4">
    <source>
        <dbReference type="ARBA" id="ARBA00023163"/>
    </source>
</evidence>
<dbReference type="PANTHER" id="PTHR30603:SF47">
    <property type="entry name" value="RNA POLYMERASE SIGMA FACTOR SIGD, CHLOROPLASTIC"/>
    <property type="match status" value="1"/>
</dbReference>
<dbReference type="InterPro" id="IPR000943">
    <property type="entry name" value="RNA_pol_sigma70"/>
</dbReference>
<keyword evidence="4" id="KW-0804">Transcription</keyword>
<evidence type="ECO:0000313" key="6">
    <source>
        <dbReference type="EMBL" id="EGW23799.1"/>
    </source>
</evidence>
<dbReference type="InterPro" id="IPR050239">
    <property type="entry name" value="Sigma-70_RNA_pol_init_factors"/>
</dbReference>
<dbReference type="InterPro" id="IPR036388">
    <property type="entry name" value="WH-like_DNA-bd_sf"/>
</dbReference>
<dbReference type="InterPro" id="IPR014284">
    <property type="entry name" value="RNA_pol_sigma-70_dom"/>
</dbReference>
<dbReference type="Pfam" id="PF04545">
    <property type="entry name" value="Sigma70_r4"/>
    <property type="match status" value="1"/>
</dbReference>
<organism evidence="6 7">
    <name type="scientific">Methylobacter tundripaludum (strain ATCC BAA-1195 / DSM 17260 / SV96)</name>
    <dbReference type="NCBI Taxonomy" id="697282"/>
    <lineage>
        <taxon>Bacteria</taxon>
        <taxon>Pseudomonadati</taxon>
        <taxon>Pseudomonadota</taxon>
        <taxon>Gammaproteobacteria</taxon>
        <taxon>Methylococcales</taxon>
        <taxon>Methylococcaceae</taxon>
        <taxon>Methylobacter</taxon>
    </lineage>
</organism>
<proteinExistence type="predicted"/>
<dbReference type="RefSeq" id="WP_006892106.1">
    <property type="nucleotide sequence ID" value="NZ_JH109152.1"/>
</dbReference>
<reference evidence="6 7" key="1">
    <citation type="submission" date="2011-06" db="EMBL/GenBank/DDBJ databases">
        <title>Genomic sequence of Methylobacter tundripaludum SV96.</title>
        <authorList>
            <consortium name="US DOE Joint Genome Institute"/>
            <person name="Lucas S."/>
            <person name="Han J."/>
            <person name="Lapidus A."/>
            <person name="Cheng J.-F."/>
            <person name="Goodwin L."/>
            <person name="Pitluck S."/>
            <person name="Held B."/>
            <person name="Detter J.C."/>
            <person name="Han C."/>
            <person name="Tapia R."/>
            <person name="Land M."/>
            <person name="Hauser L."/>
            <person name="Kyrpides N."/>
            <person name="Ivanova N."/>
            <person name="Ovchinnikova G."/>
            <person name="Pagani I."/>
            <person name="Klotz M.G."/>
            <person name="Dispirito A.A."/>
            <person name="Murrell J.C."/>
            <person name="Dunfield P."/>
            <person name="Kalyuzhnaya M.G."/>
            <person name="Svenning M."/>
            <person name="Trotsenko Y.A."/>
            <person name="Stein L.Y."/>
            <person name="Woyke T."/>
        </authorList>
    </citation>
    <scope>NUCLEOTIDE SEQUENCE [LARGE SCALE GENOMIC DNA]</scope>
    <source>
        <strain evidence="7">ATCC BAA-1195 / DSM 17260 / SV96</strain>
    </source>
</reference>
<dbReference type="Proteomes" id="UP000004664">
    <property type="component" value="Unassembled WGS sequence"/>
</dbReference>
<keyword evidence="3" id="KW-0238">DNA-binding</keyword>
<dbReference type="NCBIfam" id="TIGR02937">
    <property type="entry name" value="sigma70-ECF"/>
    <property type="match status" value="1"/>
</dbReference>
<sequence length="391" mass="44203">MTEAVLINTAHPAVSVNESEPLALAMDMEQARQNLLLLLLAEDEASALLLKQCLSHLDNGRDISEIVSDKTVEAIIVQGADFVQPNLVQDVRYLLENSVSRSSLLKLHFLPSFLIEVSGLFMSMTGHQAAFNAYRLKLGQAAQALQRLRQQMIAGNVRLAAFVAHKHKTTVLSFDDLLQEGVVGLIKAVDRFDPYRGYQFSTYAIPWIKQAISRLIVKQEKIVRLPVALAERACAVFEAMRNAYLQTERWPSIEQLKSLCDLSEDEIKTIRNYYQATHSLDAVGDAEEDEGQALMARMKQRQFALPLDELIDRNLGRYLDQVVATLPDKEAAILNMRFGLKNHTEMTLQAIADQLQVSRERVRQIQNDALKKLKNQFGYDLMLFLEPNDSY</sequence>
<dbReference type="CDD" id="cd06171">
    <property type="entry name" value="Sigma70_r4"/>
    <property type="match status" value="1"/>
</dbReference>
<dbReference type="SUPFAM" id="SSF88946">
    <property type="entry name" value="Sigma2 domain of RNA polymerase sigma factors"/>
    <property type="match status" value="1"/>
</dbReference>
<evidence type="ECO:0000259" key="5">
    <source>
        <dbReference type="PROSITE" id="PS00715"/>
    </source>
</evidence>
<dbReference type="InterPro" id="IPR007627">
    <property type="entry name" value="RNA_pol_sigma70_r2"/>
</dbReference>
<dbReference type="Gene3D" id="1.10.601.10">
    <property type="entry name" value="RNA Polymerase Primary Sigma Factor"/>
    <property type="match status" value="1"/>
</dbReference>
<accession>G3IRV6</accession>
<evidence type="ECO:0000256" key="3">
    <source>
        <dbReference type="ARBA" id="ARBA00023125"/>
    </source>
</evidence>
<evidence type="ECO:0000256" key="1">
    <source>
        <dbReference type="ARBA" id="ARBA00023015"/>
    </source>
</evidence>
<dbReference type="STRING" id="697282.Mettu_2662"/>
<dbReference type="HOGENOM" id="CLU_014793_7_2_6"/>
<dbReference type="InterPro" id="IPR007630">
    <property type="entry name" value="RNA_pol_sigma70_r4"/>
</dbReference>
<dbReference type="InterPro" id="IPR013324">
    <property type="entry name" value="RNA_pol_sigma_r3/r4-like"/>
</dbReference>
<protein>
    <submittedName>
        <fullName evidence="6">RNA polymerase, sigma 32 subunit, RpoH</fullName>
    </submittedName>
</protein>
<dbReference type="GO" id="GO:0003677">
    <property type="term" value="F:DNA binding"/>
    <property type="evidence" value="ECO:0007669"/>
    <property type="project" value="UniProtKB-KW"/>
</dbReference>
<keyword evidence="1" id="KW-0805">Transcription regulation</keyword>
<dbReference type="eggNOG" id="COG0568">
    <property type="taxonomic scope" value="Bacteria"/>
</dbReference>
<dbReference type="GO" id="GO:0006352">
    <property type="term" value="P:DNA-templated transcription initiation"/>
    <property type="evidence" value="ECO:0007669"/>
    <property type="project" value="InterPro"/>
</dbReference>
<name>G3IRV6_METTV</name>
<keyword evidence="7" id="KW-1185">Reference proteome</keyword>
<dbReference type="EMBL" id="JH109152">
    <property type="protein sequence ID" value="EGW23799.1"/>
    <property type="molecule type" value="Genomic_DNA"/>
</dbReference>
<dbReference type="PRINTS" id="PR00046">
    <property type="entry name" value="SIGMA70FCT"/>
</dbReference>
<evidence type="ECO:0000313" key="7">
    <source>
        <dbReference type="Proteomes" id="UP000004664"/>
    </source>
</evidence>